<gene>
    <name evidence="2" type="ORF">GJU40_19920</name>
</gene>
<keyword evidence="2" id="KW-0808">Transferase</keyword>
<dbReference type="PANTHER" id="PTHR43415:SF3">
    <property type="entry name" value="GNAT-FAMILY ACETYLTRANSFERASE"/>
    <property type="match status" value="1"/>
</dbReference>
<dbReference type="OrthoDB" id="948250at2"/>
<dbReference type="PANTHER" id="PTHR43415">
    <property type="entry name" value="SPERMIDINE N(1)-ACETYLTRANSFERASE"/>
    <property type="match status" value="1"/>
</dbReference>
<dbReference type="CDD" id="cd04301">
    <property type="entry name" value="NAT_SF"/>
    <property type="match status" value="1"/>
</dbReference>
<proteinExistence type="predicted"/>
<dbReference type="InterPro" id="IPR016181">
    <property type="entry name" value="Acyl_CoA_acyltransferase"/>
</dbReference>
<dbReference type="Gene3D" id="3.40.630.30">
    <property type="match status" value="1"/>
</dbReference>
<accession>A0A7X2M0A2</accession>
<reference evidence="2 3" key="1">
    <citation type="submission" date="2019-11" db="EMBL/GenBank/DDBJ databases">
        <title>Bacillus lacus genome.</title>
        <authorList>
            <person name="Allen C.J."/>
            <person name="Newman J.D."/>
        </authorList>
    </citation>
    <scope>NUCLEOTIDE SEQUENCE [LARGE SCALE GENOMIC DNA]</scope>
    <source>
        <strain evidence="2 3">KCTC 33946</strain>
    </source>
</reference>
<feature type="domain" description="N-acetyltransferase" evidence="1">
    <location>
        <begin position="15"/>
        <end position="181"/>
    </location>
</feature>
<dbReference type="InterPro" id="IPR000182">
    <property type="entry name" value="GNAT_dom"/>
</dbReference>
<sequence length="184" mass="20801">MKIQTTIYHNREISYCIRSAALSDGEALSALRLRIDGETEYFDRERGEGYLSREDFENIIAADSESSRNLFLVAVVNGKLVGYSRCQGSAFKRLSHKVEFGVGVLKEYWNVGIGRKLLQQSVEWADRNGIKKIELSVLETNEKAIGLYQRMGFTIEGTLKADKLLSDGKYYSTILMGRVNGEQQ</sequence>
<evidence type="ECO:0000313" key="3">
    <source>
        <dbReference type="Proteomes" id="UP000448867"/>
    </source>
</evidence>
<organism evidence="2 3">
    <name type="scientific">Metabacillus lacus</name>
    <dbReference type="NCBI Taxonomy" id="1983721"/>
    <lineage>
        <taxon>Bacteria</taxon>
        <taxon>Bacillati</taxon>
        <taxon>Bacillota</taxon>
        <taxon>Bacilli</taxon>
        <taxon>Bacillales</taxon>
        <taxon>Bacillaceae</taxon>
        <taxon>Metabacillus</taxon>
    </lineage>
</organism>
<dbReference type="PROSITE" id="PS51186">
    <property type="entry name" value="GNAT"/>
    <property type="match status" value="1"/>
</dbReference>
<dbReference type="AlphaFoldDB" id="A0A7X2M0A2"/>
<dbReference type="Pfam" id="PF00583">
    <property type="entry name" value="Acetyltransf_1"/>
    <property type="match status" value="1"/>
</dbReference>
<evidence type="ECO:0000313" key="2">
    <source>
        <dbReference type="EMBL" id="MRX74391.1"/>
    </source>
</evidence>
<evidence type="ECO:0000259" key="1">
    <source>
        <dbReference type="PROSITE" id="PS51186"/>
    </source>
</evidence>
<keyword evidence="3" id="KW-1185">Reference proteome</keyword>
<protein>
    <submittedName>
        <fullName evidence="2">GNAT family N-acetyltransferase</fullName>
    </submittedName>
</protein>
<dbReference type="Proteomes" id="UP000448867">
    <property type="component" value="Unassembled WGS sequence"/>
</dbReference>
<name>A0A7X2M0A2_9BACI</name>
<dbReference type="RefSeq" id="WP_154309837.1">
    <property type="nucleotide sequence ID" value="NZ_WKKI01000086.1"/>
</dbReference>
<dbReference type="EMBL" id="WKKI01000086">
    <property type="protein sequence ID" value="MRX74391.1"/>
    <property type="molecule type" value="Genomic_DNA"/>
</dbReference>
<comment type="caution">
    <text evidence="2">The sequence shown here is derived from an EMBL/GenBank/DDBJ whole genome shotgun (WGS) entry which is preliminary data.</text>
</comment>
<dbReference type="SUPFAM" id="SSF55729">
    <property type="entry name" value="Acyl-CoA N-acyltransferases (Nat)"/>
    <property type="match status" value="1"/>
</dbReference>
<dbReference type="GO" id="GO:0016747">
    <property type="term" value="F:acyltransferase activity, transferring groups other than amino-acyl groups"/>
    <property type="evidence" value="ECO:0007669"/>
    <property type="project" value="InterPro"/>
</dbReference>